<reference evidence="2" key="1">
    <citation type="journal article" date="2014" name="Int. J. Syst. Evol. Microbiol.">
        <title>Complete genome sequence of Corynebacterium casei LMG S-19264T (=DSM 44701T), isolated from a smear-ripened cheese.</title>
        <authorList>
            <consortium name="US DOE Joint Genome Institute (JGI-PGF)"/>
            <person name="Walter F."/>
            <person name="Albersmeier A."/>
            <person name="Kalinowski J."/>
            <person name="Ruckert C."/>
        </authorList>
    </citation>
    <scope>NUCLEOTIDE SEQUENCE</scope>
    <source>
        <strain evidence="2">KCTC 22169</strain>
    </source>
</reference>
<dbReference type="EMBL" id="BMXR01000023">
    <property type="protein sequence ID" value="GGX75846.1"/>
    <property type="molecule type" value="Genomic_DNA"/>
</dbReference>
<name>A0A918NIK2_9GAMM</name>
<accession>A0A918NIK2</accession>
<dbReference type="PANTHER" id="PTHR33993:SF2">
    <property type="entry name" value="VOC DOMAIN-CONTAINING PROTEIN"/>
    <property type="match status" value="1"/>
</dbReference>
<dbReference type="RefSeq" id="WP_189613749.1">
    <property type="nucleotide sequence ID" value="NZ_BMXR01000023.1"/>
</dbReference>
<evidence type="ECO:0000313" key="2">
    <source>
        <dbReference type="EMBL" id="GGX75846.1"/>
    </source>
</evidence>
<evidence type="ECO:0000313" key="3">
    <source>
        <dbReference type="Proteomes" id="UP000626148"/>
    </source>
</evidence>
<evidence type="ECO:0000259" key="1">
    <source>
        <dbReference type="PROSITE" id="PS51819"/>
    </source>
</evidence>
<dbReference type="PROSITE" id="PS51819">
    <property type="entry name" value="VOC"/>
    <property type="match status" value="1"/>
</dbReference>
<dbReference type="Gene3D" id="3.10.180.10">
    <property type="entry name" value="2,3-Dihydroxybiphenyl 1,2-Dioxygenase, domain 1"/>
    <property type="match status" value="1"/>
</dbReference>
<protein>
    <recommendedName>
        <fullName evidence="1">VOC domain-containing protein</fullName>
    </recommendedName>
</protein>
<dbReference type="PANTHER" id="PTHR33993">
    <property type="entry name" value="GLYOXALASE-RELATED"/>
    <property type="match status" value="1"/>
</dbReference>
<dbReference type="Proteomes" id="UP000626148">
    <property type="component" value="Unassembled WGS sequence"/>
</dbReference>
<reference evidence="2" key="2">
    <citation type="submission" date="2020-09" db="EMBL/GenBank/DDBJ databases">
        <authorList>
            <person name="Sun Q."/>
            <person name="Kim S."/>
        </authorList>
    </citation>
    <scope>NUCLEOTIDE SEQUENCE</scope>
    <source>
        <strain evidence="2">KCTC 22169</strain>
    </source>
</reference>
<comment type="caution">
    <text evidence="2">The sequence shown here is derived from an EMBL/GenBank/DDBJ whole genome shotgun (WGS) entry which is preliminary data.</text>
</comment>
<dbReference type="InterPro" id="IPR037523">
    <property type="entry name" value="VOC_core"/>
</dbReference>
<dbReference type="AlphaFoldDB" id="A0A918NIK2"/>
<dbReference type="InterPro" id="IPR004360">
    <property type="entry name" value="Glyas_Fos-R_dOase_dom"/>
</dbReference>
<sequence length="125" mass="13820">MATSFQHAVWFEIPVTDMDRAIAFYEAVFETELKRQEMGPLTMAWLPSEQGQYGASGTLMLAESYVPSHQGSMVYLNTDDIDATLGRAEAQGGKILNPKMSIGEFGFVGHFEDSEGNRIGLHNTQ</sequence>
<proteinExistence type="predicted"/>
<dbReference type="InterPro" id="IPR052164">
    <property type="entry name" value="Anthracycline_SecMetBiosynth"/>
</dbReference>
<dbReference type="SUPFAM" id="SSF54593">
    <property type="entry name" value="Glyoxalase/Bleomycin resistance protein/Dihydroxybiphenyl dioxygenase"/>
    <property type="match status" value="1"/>
</dbReference>
<dbReference type="Pfam" id="PF00903">
    <property type="entry name" value="Glyoxalase"/>
    <property type="match status" value="1"/>
</dbReference>
<keyword evidence="3" id="KW-1185">Reference proteome</keyword>
<dbReference type="InterPro" id="IPR029068">
    <property type="entry name" value="Glyas_Bleomycin-R_OHBP_Dase"/>
</dbReference>
<dbReference type="CDD" id="cd07247">
    <property type="entry name" value="SgaA_N_like"/>
    <property type="match status" value="1"/>
</dbReference>
<feature type="domain" description="VOC" evidence="1">
    <location>
        <begin position="4"/>
        <end position="124"/>
    </location>
</feature>
<gene>
    <name evidence="2" type="ORF">GCM10007392_48560</name>
</gene>
<organism evidence="2 3">
    <name type="scientific">Saccharospirillum salsuginis</name>
    <dbReference type="NCBI Taxonomy" id="418750"/>
    <lineage>
        <taxon>Bacteria</taxon>
        <taxon>Pseudomonadati</taxon>
        <taxon>Pseudomonadota</taxon>
        <taxon>Gammaproteobacteria</taxon>
        <taxon>Oceanospirillales</taxon>
        <taxon>Saccharospirillaceae</taxon>
        <taxon>Saccharospirillum</taxon>
    </lineage>
</organism>